<evidence type="ECO:0000313" key="2">
    <source>
        <dbReference type="Proteomes" id="UP000805193"/>
    </source>
</evidence>
<protein>
    <submittedName>
        <fullName evidence="1">Uncharacterized protein</fullName>
    </submittedName>
</protein>
<keyword evidence="2" id="KW-1185">Reference proteome</keyword>
<gene>
    <name evidence="1" type="ORF">HPB47_016913</name>
</gene>
<comment type="caution">
    <text evidence="1">The sequence shown here is derived from an EMBL/GenBank/DDBJ whole genome shotgun (WGS) entry which is preliminary data.</text>
</comment>
<dbReference type="EMBL" id="JABSTQ010005704">
    <property type="protein sequence ID" value="KAG0438698.1"/>
    <property type="molecule type" value="Genomic_DNA"/>
</dbReference>
<reference evidence="1 2" key="1">
    <citation type="journal article" date="2020" name="Cell">
        <title>Large-Scale Comparative Analyses of Tick Genomes Elucidate Their Genetic Diversity and Vector Capacities.</title>
        <authorList>
            <consortium name="Tick Genome and Microbiome Consortium (TIGMIC)"/>
            <person name="Jia N."/>
            <person name="Wang J."/>
            <person name="Shi W."/>
            <person name="Du L."/>
            <person name="Sun Y."/>
            <person name="Zhan W."/>
            <person name="Jiang J.F."/>
            <person name="Wang Q."/>
            <person name="Zhang B."/>
            <person name="Ji P."/>
            <person name="Bell-Sakyi L."/>
            <person name="Cui X.M."/>
            <person name="Yuan T.T."/>
            <person name="Jiang B.G."/>
            <person name="Yang W.F."/>
            <person name="Lam T.T."/>
            <person name="Chang Q.C."/>
            <person name="Ding S.J."/>
            <person name="Wang X.J."/>
            <person name="Zhu J.G."/>
            <person name="Ruan X.D."/>
            <person name="Zhao L."/>
            <person name="Wei J.T."/>
            <person name="Ye R.Z."/>
            <person name="Que T.C."/>
            <person name="Du C.H."/>
            <person name="Zhou Y.H."/>
            <person name="Cheng J.X."/>
            <person name="Dai P.F."/>
            <person name="Guo W.B."/>
            <person name="Han X.H."/>
            <person name="Huang E.J."/>
            <person name="Li L.F."/>
            <person name="Wei W."/>
            <person name="Gao Y.C."/>
            <person name="Liu J.Z."/>
            <person name="Shao H.Z."/>
            <person name="Wang X."/>
            <person name="Wang C.C."/>
            <person name="Yang T.C."/>
            <person name="Huo Q.B."/>
            <person name="Li W."/>
            <person name="Chen H.Y."/>
            <person name="Chen S.E."/>
            <person name="Zhou L.G."/>
            <person name="Ni X.B."/>
            <person name="Tian J.H."/>
            <person name="Sheng Y."/>
            <person name="Liu T."/>
            <person name="Pan Y.S."/>
            <person name="Xia L.Y."/>
            <person name="Li J."/>
            <person name="Zhao F."/>
            <person name="Cao W.C."/>
        </authorList>
    </citation>
    <scope>NUCLEOTIDE SEQUENCE [LARGE SCALE GENOMIC DNA]</scope>
    <source>
        <strain evidence="1">Iper-2018</strain>
    </source>
</reference>
<evidence type="ECO:0000313" key="1">
    <source>
        <dbReference type="EMBL" id="KAG0438698.1"/>
    </source>
</evidence>
<dbReference type="Proteomes" id="UP000805193">
    <property type="component" value="Unassembled WGS sequence"/>
</dbReference>
<accession>A0AC60QQP4</accession>
<proteinExistence type="predicted"/>
<organism evidence="1 2">
    <name type="scientific">Ixodes persulcatus</name>
    <name type="common">Taiga tick</name>
    <dbReference type="NCBI Taxonomy" id="34615"/>
    <lineage>
        <taxon>Eukaryota</taxon>
        <taxon>Metazoa</taxon>
        <taxon>Ecdysozoa</taxon>
        <taxon>Arthropoda</taxon>
        <taxon>Chelicerata</taxon>
        <taxon>Arachnida</taxon>
        <taxon>Acari</taxon>
        <taxon>Parasitiformes</taxon>
        <taxon>Ixodida</taxon>
        <taxon>Ixodoidea</taxon>
        <taxon>Ixodidae</taxon>
        <taxon>Ixodinae</taxon>
        <taxon>Ixodes</taxon>
    </lineage>
</organism>
<sequence length="194" mass="21781">MLIQIEIGRLHLKHLPLRKRISLAYAQCLKHDTQGPSAEPANTRSAALPTACVNHADHGRAKPVKKPGAPTLSDRAQGRLRCPLCSKRFSQYKTHKAHVQRHQQKDSGLFKCPTCDKRLVQRSSLITHLRIHTGERPFPCEDCAALFSDRSSYKKHRLTHSGEKPYQCAVCGKSFSQSGNLKRHTRKLHASSPP</sequence>
<name>A0AC60QQP4_IXOPE</name>